<evidence type="ECO:0000313" key="3">
    <source>
        <dbReference type="Proteomes" id="UP000195447"/>
    </source>
</evidence>
<dbReference type="InterPro" id="IPR014001">
    <property type="entry name" value="Helicase_ATP-bd"/>
</dbReference>
<dbReference type="EMBL" id="NFKM01000009">
    <property type="protein sequence ID" value="OUP60614.1"/>
    <property type="molecule type" value="Genomic_DNA"/>
</dbReference>
<gene>
    <name evidence="2" type="ORF">B5F14_05760</name>
</gene>
<dbReference type="InterPro" id="IPR045572">
    <property type="entry name" value="RE_endonuc_C"/>
</dbReference>
<dbReference type="Proteomes" id="UP000195447">
    <property type="component" value="Unassembled WGS sequence"/>
</dbReference>
<feature type="domain" description="Helicase ATP-binding" evidence="1">
    <location>
        <begin position="74"/>
        <end position="283"/>
    </location>
</feature>
<dbReference type="InterPro" id="IPR006935">
    <property type="entry name" value="Helicase/UvrB_N"/>
</dbReference>
<dbReference type="GO" id="GO:0005524">
    <property type="term" value="F:ATP binding"/>
    <property type="evidence" value="ECO:0007669"/>
    <property type="project" value="InterPro"/>
</dbReference>
<proteinExistence type="predicted"/>
<sequence length="996" mass="115262">MKLKFIDQQYQTDAVNAICNIFEGSEIKNSLFTIDVSNDKNFNYMIEGEGVSYFTGHGNKLSIDDFTMLENVQHIQEENDIQRTKSLENKNFTIEMETGTGKTYVYTKTMLELNKRYGFTKFIIVVPSIAIKEGVFSSLNATEEHFKEKYDNVVYNYFVYDSSHLERIQDFATSTNIEIMIINIDAFRKSFADPDKETKANLIHRESDRLSGNKPIDLIASTNPIVIIDEPQSVDNTKKSKEAITSLNPLCILRYSATHKELYNLMFRLTPVDAYQENLVKHIEVASITSNEASAKPYVKLLSVSDKNNSYTARVEIYVNNKKTGVIDKKTVTVKTNDDLWETSNEVDYYKDNGYIVDNIDCFKGEESISFSNGEYLSIGSVIGDVDDATIKKAQIRQTIELHLNKELHYVKKDIKVLSLFFIDEVAKYRDYEREDQKGDYARWFEEEYTKLINLPKYKVLREKYGDKISLDAERVHDGYFSKDGKGRVKNSTGAGVSKDDETTYQLIMKDKEQLLSFDEPIRFIFSHSALKEGWDNPNVFQVCTLVETKDTMTKRQKVGRGLRICVNQNGERILENKYNVLSVIANESYKEFATSLQKELESDNFKFGIIEPISFTGICVKQIDGSTYELTQEDSKEVFDYLVKNEYMTAKGKINTKYHTEKHEGIFTLPEKFESYLPKIMKRIDNLTKEIEIKDVSRKIPVKLNKEVQLSPEFETLWNKIKQKTKYSVNMDIDKLKAQAIEQIKLMPRIKEDKIDSQITRVDINKQGVKDAGHQIRELGAVYEFEKPSYPDFIRRLQDATQLLRKTIIEVIAESGRLSDFYINPEEFIKQVSKILLSVKKENLTEGIKYEKIDEFYEQDLIFNDEELYGYKDRNVLEVDSNKNIYDHVIYDSVVEKDFAVEAENDDDVILYAKLPSTFKIDTPIGYYNPDWALVLNTNEGEKLYFVAETKGTENINDLKGSEKKKILCGRKHFEVIDTGIKYEVVKELKTLKQL</sequence>
<protein>
    <recommendedName>
        <fullName evidence="1">Helicase ATP-binding domain-containing protein</fullName>
    </recommendedName>
</protein>
<evidence type="ECO:0000259" key="1">
    <source>
        <dbReference type="SMART" id="SM00487"/>
    </source>
</evidence>
<comment type="caution">
    <text evidence="2">The sequence shown here is derived from an EMBL/GenBank/DDBJ whole genome shotgun (WGS) entry which is preliminary data.</text>
</comment>
<dbReference type="Gene3D" id="3.40.50.300">
    <property type="entry name" value="P-loop containing nucleotide triphosphate hydrolases"/>
    <property type="match status" value="2"/>
</dbReference>
<dbReference type="AlphaFoldDB" id="A0A1Y4LVF6"/>
<dbReference type="RefSeq" id="WP_087158625.1">
    <property type="nucleotide sequence ID" value="NZ_NFKM01000009.1"/>
</dbReference>
<reference evidence="3" key="1">
    <citation type="submission" date="2017-04" db="EMBL/GenBank/DDBJ databases">
        <title>Function of individual gut microbiota members based on whole genome sequencing of pure cultures obtained from chicken caecum.</title>
        <authorList>
            <person name="Medvecky M."/>
            <person name="Cejkova D."/>
            <person name="Polansky O."/>
            <person name="Karasova D."/>
            <person name="Kubasova T."/>
            <person name="Cizek A."/>
            <person name="Rychlik I."/>
        </authorList>
    </citation>
    <scope>NUCLEOTIDE SEQUENCE [LARGE SCALE GENOMIC DNA]</scope>
    <source>
        <strain evidence="3">An178</strain>
    </source>
</reference>
<accession>A0A1Y4LVF6</accession>
<dbReference type="GO" id="GO:0015668">
    <property type="term" value="F:type III site-specific deoxyribonuclease activity"/>
    <property type="evidence" value="ECO:0007669"/>
    <property type="project" value="InterPro"/>
</dbReference>
<dbReference type="InterPro" id="IPR027417">
    <property type="entry name" value="P-loop_NTPase"/>
</dbReference>
<dbReference type="SUPFAM" id="SSF52540">
    <property type="entry name" value="P-loop containing nucleoside triphosphate hydrolases"/>
    <property type="match status" value="1"/>
</dbReference>
<name>A0A1Y4LVF6_9FIRM</name>
<organism evidence="2 3">
    <name type="scientific">Faecalitalea cylindroides</name>
    <dbReference type="NCBI Taxonomy" id="39483"/>
    <lineage>
        <taxon>Bacteria</taxon>
        <taxon>Bacillati</taxon>
        <taxon>Bacillota</taxon>
        <taxon>Erysipelotrichia</taxon>
        <taxon>Erysipelotrichales</taxon>
        <taxon>Erysipelotrichaceae</taxon>
        <taxon>Faecalitalea</taxon>
    </lineage>
</organism>
<keyword evidence="3" id="KW-1185">Reference proteome</keyword>
<dbReference type="Pfam" id="PF19778">
    <property type="entry name" value="RE_endonuc"/>
    <property type="match status" value="1"/>
</dbReference>
<dbReference type="Pfam" id="PF04851">
    <property type="entry name" value="ResIII"/>
    <property type="match status" value="1"/>
</dbReference>
<dbReference type="GO" id="GO:0003677">
    <property type="term" value="F:DNA binding"/>
    <property type="evidence" value="ECO:0007669"/>
    <property type="project" value="InterPro"/>
</dbReference>
<dbReference type="SMART" id="SM00487">
    <property type="entry name" value="DEXDc"/>
    <property type="match status" value="1"/>
</dbReference>
<evidence type="ECO:0000313" key="2">
    <source>
        <dbReference type="EMBL" id="OUP60614.1"/>
    </source>
</evidence>